<proteinExistence type="predicted"/>
<keyword evidence="3" id="KW-1185">Reference proteome</keyword>
<evidence type="ECO:0000256" key="1">
    <source>
        <dbReference type="SAM" id="MobiDB-lite"/>
    </source>
</evidence>
<dbReference type="EMBL" id="VSRR010151940">
    <property type="protein sequence ID" value="MPD06577.1"/>
    <property type="molecule type" value="Genomic_DNA"/>
</dbReference>
<sequence length="115" mass="12872">MCHQWAWTRAGVWVQRTLDNPLDASVLAALACVFLTSRGRSDGEQKYASPRTTNTAYQTTLPCPIAINHARECWVAMRPMRIHCGKEGESGEHDTAHESNLQSEFRVPGVCDKSR</sequence>
<dbReference type="AlphaFoldDB" id="A0A5B7KIF5"/>
<protein>
    <submittedName>
        <fullName evidence="2">Uncharacterized protein</fullName>
    </submittedName>
</protein>
<gene>
    <name evidence="2" type="ORF">E2C01_102395</name>
</gene>
<feature type="region of interest" description="Disordered" evidence="1">
    <location>
        <begin position="86"/>
        <end position="115"/>
    </location>
</feature>
<evidence type="ECO:0000313" key="2">
    <source>
        <dbReference type="EMBL" id="MPD06577.1"/>
    </source>
</evidence>
<dbReference type="Proteomes" id="UP000324222">
    <property type="component" value="Unassembled WGS sequence"/>
</dbReference>
<comment type="caution">
    <text evidence="2">The sequence shown here is derived from an EMBL/GenBank/DDBJ whole genome shotgun (WGS) entry which is preliminary data.</text>
</comment>
<organism evidence="2 3">
    <name type="scientific">Portunus trituberculatus</name>
    <name type="common">Swimming crab</name>
    <name type="synonym">Neptunus trituberculatus</name>
    <dbReference type="NCBI Taxonomy" id="210409"/>
    <lineage>
        <taxon>Eukaryota</taxon>
        <taxon>Metazoa</taxon>
        <taxon>Ecdysozoa</taxon>
        <taxon>Arthropoda</taxon>
        <taxon>Crustacea</taxon>
        <taxon>Multicrustacea</taxon>
        <taxon>Malacostraca</taxon>
        <taxon>Eumalacostraca</taxon>
        <taxon>Eucarida</taxon>
        <taxon>Decapoda</taxon>
        <taxon>Pleocyemata</taxon>
        <taxon>Brachyura</taxon>
        <taxon>Eubrachyura</taxon>
        <taxon>Portunoidea</taxon>
        <taxon>Portunidae</taxon>
        <taxon>Portuninae</taxon>
        <taxon>Portunus</taxon>
    </lineage>
</organism>
<reference evidence="2 3" key="1">
    <citation type="submission" date="2019-05" db="EMBL/GenBank/DDBJ databases">
        <title>Another draft genome of Portunus trituberculatus and its Hox gene families provides insights of decapod evolution.</title>
        <authorList>
            <person name="Jeong J.-H."/>
            <person name="Song I."/>
            <person name="Kim S."/>
            <person name="Choi T."/>
            <person name="Kim D."/>
            <person name="Ryu S."/>
            <person name="Kim W."/>
        </authorList>
    </citation>
    <scope>NUCLEOTIDE SEQUENCE [LARGE SCALE GENOMIC DNA]</scope>
    <source>
        <tissue evidence="2">Muscle</tissue>
    </source>
</reference>
<evidence type="ECO:0000313" key="3">
    <source>
        <dbReference type="Proteomes" id="UP000324222"/>
    </source>
</evidence>
<feature type="compositionally biased region" description="Basic and acidic residues" evidence="1">
    <location>
        <begin position="86"/>
        <end position="97"/>
    </location>
</feature>
<name>A0A5B7KIF5_PORTR</name>
<accession>A0A5B7KIF5</accession>